<dbReference type="KEGG" id="vg:19526147"/>
<keyword evidence="2" id="KW-1185">Reference proteome</keyword>
<dbReference type="RefSeq" id="YP_009036596.1">
    <property type="nucleotide sequence ID" value="NC_024213.1"/>
</dbReference>
<protein>
    <submittedName>
        <fullName evidence="1">Uncharacterized protein</fullName>
    </submittedName>
</protein>
<accession>A0A024B159</accession>
<name>A0A024B159_9CAUD</name>
<reference evidence="2" key="1">
    <citation type="submission" date="2014-09" db="EMBL/GenBank/DDBJ databases">
        <authorList>
            <person name="Sauder A.B."/>
            <person name="McKenzie Q.R."/>
            <person name="Temple L.M."/>
            <person name="Alexis B.K."/>
            <person name="Al-Atrache Z."/>
            <person name="Lewis L.O."/>
            <person name="Loesser-Casey K.E."/>
            <person name="Mitchell K.J."/>
        </authorList>
    </citation>
    <scope>NUCLEOTIDE SEQUENCE [LARGE SCALE GENOMIC DNA]</scope>
</reference>
<dbReference type="GeneID" id="19526147"/>
<dbReference type="Proteomes" id="UP000026900">
    <property type="component" value="Segment"/>
</dbReference>
<proteinExistence type="predicted"/>
<organism evidence="1 2">
    <name type="scientific">Bacillus phage Hakuna</name>
    <dbReference type="NCBI Taxonomy" id="1486659"/>
    <lineage>
        <taxon>Viruses</taxon>
        <taxon>Duplodnaviria</taxon>
        <taxon>Heunggongvirae</taxon>
        <taxon>Uroviricota</taxon>
        <taxon>Caudoviricetes</taxon>
        <taxon>Herelleviridae</taxon>
        <taxon>Bastillevirinae</taxon>
        <taxon>Wphvirus</taxon>
        <taxon>Wphvirus hakuna</taxon>
    </lineage>
</organism>
<sequence>MNVMKKIVDMFFGGDKQKRKQTCEVFCPSCSAGMIKEESKVRYIESERYYRFICRPCGKRSVWDFDNFPVPIFIREE</sequence>
<evidence type="ECO:0000313" key="1">
    <source>
        <dbReference type="EMBL" id="AHZ10165.1"/>
    </source>
</evidence>
<evidence type="ECO:0000313" key="2">
    <source>
        <dbReference type="Proteomes" id="UP000026900"/>
    </source>
</evidence>
<dbReference type="EMBL" id="KJ489399">
    <property type="protein sequence ID" value="AHZ10165.1"/>
    <property type="molecule type" value="Genomic_DNA"/>
</dbReference>